<evidence type="ECO:0000313" key="2">
    <source>
        <dbReference type="EMBL" id="KAK1376309.1"/>
    </source>
</evidence>
<feature type="region of interest" description="Disordered" evidence="1">
    <location>
        <begin position="492"/>
        <end position="513"/>
    </location>
</feature>
<comment type="caution">
    <text evidence="2">The sequence shown here is derived from an EMBL/GenBank/DDBJ whole genome shotgun (WGS) entry which is preliminary data.</text>
</comment>
<dbReference type="AlphaFoldDB" id="A0AAD8MKU0"/>
<dbReference type="Proteomes" id="UP001237642">
    <property type="component" value="Unassembled WGS sequence"/>
</dbReference>
<dbReference type="PANTHER" id="PTHR37745">
    <property type="entry name" value="EXPRESSED PROTEIN"/>
    <property type="match status" value="1"/>
</dbReference>
<organism evidence="2 3">
    <name type="scientific">Heracleum sosnowskyi</name>
    <dbReference type="NCBI Taxonomy" id="360622"/>
    <lineage>
        <taxon>Eukaryota</taxon>
        <taxon>Viridiplantae</taxon>
        <taxon>Streptophyta</taxon>
        <taxon>Embryophyta</taxon>
        <taxon>Tracheophyta</taxon>
        <taxon>Spermatophyta</taxon>
        <taxon>Magnoliopsida</taxon>
        <taxon>eudicotyledons</taxon>
        <taxon>Gunneridae</taxon>
        <taxon>Pentapetalae</taxon>
        <taxon>asterids</taxon>
        <taxon>campanulids</taxon>
        <taxon>Apiales</taxon>
        <taxon>Apiaceae</taxon>
        <taxon>Apioideae</taxon>
        <taxon>apioid superclade</taxon>
        <taxon>Tordylieae</taxon>
        <taxon>Tordyliinae</taxon>
        <taxon>Heracleum</taxon>
    </lineage>
</organism>
<gene>
    <name evidence="2" type="ORF">POM88_032502</name>
</gene>
<dbReference type="EMBL" id="JAUIZM010000007">
    <property type="protein sequence ID" value="KAK1376309.1"/>
    <property type="molecule type" value="Genomic_DNA"/>
</dbReference>
<evidence type="ECO:0000256" key="1">
    <source>
        <dbReference type="SAM" id="MobiDB-lite"/>
    </source>
</evidence>
<protein>
    <submittedName>
        <fullName evidence="2">LOB domain-containing protein 31-like</fullName>
    </submittedName>
</protein>
<name>A0AAD8MKU0_9APIA</name>
<reference evidence="2" key="2">
    <citation type="submission" date="2023-05" db="EMBL/GenBank/DDBJ databases">
        <authorList>
            <person name="Schelkunov M.I."/>
        </authorList>
    </citation>
    <scope>NUCLEOTIDE SEQUENCE</scope>
    <source>
        <strain evidence="2">Hsosn_3</strain>
        <tissue evidence="2">Leaf</tissue>
    </source>
</reference>
<accession>A0AAD8MKU0</accession>
<reference evidence="2" key="1">
    <citation type="submission" date="2023-02" db="EMBL/GenBank/DDBJ databases">
        <title>Genome of toxic invasive species Heracleum sosnowskyi carries increased number of genes despite the absence of recent whole-genome duplications.</title>
        <authorList>
            <person name="Schelkunov M."/>
            <person name="Shtratnikova V."/>
            <person name="Makarenko M."/>
            <person name="Klepikova A."/>
            <person name="Omelchenko D."/>
            <person name="Novikova G."/>
            <person name="Obukhova E."/>
            <person name="Bogdanov V."/>
            <person name="Penin A."/>
            <person name="Logacheva M."/>
        </authorList>
    </citation>
    <scope>NUCLEOTIDE SEQUENCE</scope>
    <source>
        <strain evidence="2">Hsosn_3</strain>
        <tissue evidence="2">Leaf</tissue>
    </source>
</reference>
<dbReference type="PANTHER" id="PTHR37745:SF1">
    <property type="entry name" value="EXPRESSED PROTEIN"/>
    <property type="match status" value="1"/>
</dbReference>
<keyword evidence="3" id="KW-1185">Reference proteome</keyword>
<evidence type="ECO:0000313" key="3">
    <source>
        <dbReference type="Proteomes" id="UP001237642"/>
    </source>
</evidence>
<proteinExistence type="predicted"/>
<sequence length="527" mass="59214">MMIQNAALDDDLSIYINQDELNKFPSESRPLDSEPLTNLDCLTINGDSDSLSLNDNDQNAAGLESAWPGVYIDQHQFVSKQFYTFNKLSHELMIDCILAKRNATAEEIRNVTPVSMLDSWRSTWNDRSEETGFATAWKRIQEKLDVHVDRMNGNKFLCFKSNLNRFIPYFEQWLEIVIKFHCEGDSRHLSIKRTIERIRTMWTTNEKFYGVPESFIRVCVNMCPMCCDSSSGLAPVSKRRKVEYRETIDVPVKEVEKTLQELAEKYKAVLCVKQKYIRRSPFVAEVKDYVCDRAGEPMLSNMKDSTKSKKCGCNFRIRVIVPVVECNEEGKAFVCQDEGVAQFKLYAVHSGHETGELDENASIKDTVIGNGDGLLMDQNVGNGAGEEEEESSGIMATDFENLQHSLSSCLKELKSEAELIEGNLGKLPSELLGSATQAAFEALSALRSWKEHGSKQHLDDVLVGGAGSEEWVHDQMISGDIKPAELIEDNGHSFGRTLGSSASRGQVRTDCRDMRDKSLSHALADNL</sequence>